<keyword evidence="2" id="KW-0614">Plasmid</keyword>
<dbReference type="EMBL" id="CP011808">
    <property type="protein sequence ID" value="AKM33323.3"/>
    <property type="molecule type" value="Genomic_DNA"/>
</dbReference>
<evidence type="ECO:0000313" key="3">
    <source>
        <dbReference type="Proteomes" id="UP000035651"/>
    </source>
</evidence>
<dbReference type="OrthoDB" id="6904272at2"/>
<keyword evidence="1" id="KW-0732">Signal</keyword>
<name>A0A0H3X2X1_9BURK</name>
<feature type="signal peptide" evidence="1">
    <location>
        <begin position="1"/>
        <end position="24"/>
    </location>
</feature>
<dbReference type="RefSeq" id="WP_071386912.1">
    <property type="nucleotide sequence ID" value="NZ_CP011808.2"/>
</dbReference>
<protein>
    <recommendedName>
        <fullName evidence="4">Killer protein</fullName>
    </recommendedName>
</protein>
<proteinExistence type="predicted"/>
<feature type="chain" id="PRO_5009053238" description="Killer protein" evidence="1">
    <location>
        <begin position="25"/>
        <end position="117"/>
    </location>
</feature>
<accession>A0A0H3X2X1</accession>
<dbReference type="AlphaFoldDB" id="A0A0H3X2X1"/>
<keyword evidence="3" id="KW-1185">Reference proteome</keyword>
<reference evidence="2" key="1">
    <citation type="submission" date="2016-06" db="EMBL/GenBank/DDBJ databases">
        <title>Complete Genome Sequence of Pandoraea faecigallinarum DSM-23572.</title>
        <authorList>
            <person name="Yong D."/>
            <person name="Ee R."/>
            <person name="Lim Y.-L."/>
            <person name="Yin W.-F."/>
            <person name="Chan K.-G."/>
        </authorList>
    </citation>
    <scope>NUCLEOTIDE SEQUENCE</scope>
    <source>
        <strain evidence="2">DSM 23572</strain>
        <plasmid evidence="2">pPF72-1</plasmid>
    </source>
</reference>
<dbReference type="KEGG" id="pfg:AB870_24320"/>
<geneLocation type="plasmid" evidence="2 3">
    <name>pPF72-1</name>
</geneLocation>
<evidence type="ECO:0000313" key="2">
    <source>
        <dbReference type="EMBL" id="AKM33323.3"/>
    </source>
</evidence>
<gene>
    <name evidence="2" type="ORF">AB870_24320</name>
</gene>
<evidence type="ECO:0000256" key="1">
    <source>
        <dbReference type="SAM" id="SignalP"/>
    </source>
</evidence>
<dbReference type="PROSITE" id="PS51257">
    <property type="entry name" value="PROKAR_LIPOPROTEIN"/>
    <property type="match status" value="1"/>
</dbReference>
<organism evidence="2 3">
    <name type="scientific">Pandoraea faecigallinarum</name>
    <dbReference type="NCBI Taxonomy" id="656179"/>
    <lineage>
        <taxon>Bacteria</taxon>
        <taxon>Pseudomonadati</taxon>
        <taxon>Pseudomonadota</taxon>
        <taxon>Betaproteobacteria</taxon>
        <taxon>Burkholderiales</taxon>
        <taxon>Burkholderiaceae</taxon>
        <taxon>Pandoraea</taxon>
    </lineage>
</organism>
<dbReference type="Proteomes" id="UP000035651">
    <property type="component" value="Plasmid pPF72-1"/>
</dbReference>
<evidence type="ECO:0008006" key="4">
    <source>
        <dbReference type="Google" id="ProtNLM"/>
    </source>
</evidence>
<sequence>MSIKSAAPAVIAIAIFAAASAGCAKDPCQSLLCMTGKVQGGIIGNGSIKDGCAQGIADFESIIKMRDGHMDRAATADARRAYLNSCGDAASNAAAIDEIISRFGTATLEGDPGRDRR</sequence>